<dbReference type="Pfam" id="PF08308">
    <property type="entry name" value="PEGA"/>
    <property type="match status" value="4"/>
</dbReference>
<dbReference type="Proteomes" id="UP000266113">
    <property type="component" value="Unassembled WGS sequence"/>
</dbReference>
<evidence type="ECO:0000313" key="3">
    <source>
        <dbReference type="EMBL" id="RIE17423.1"/>
    </source>
</evidence>
<feature type="domain" description="PEGA" evidence="2">
    <location>
        <begin position="142"/>
        <end position="200"/>
    </location>
</feature>
<proteinExistence type="predicted"/>
<keyword evidence="1" id="KW-0472">Membrane</keyword>
<accession>A0A398DTF8</accession>
<evidence type="ECO:0000313" key="4">
    <source>
        <dbReference type="Proteomes" id="UP000266113"/>
    </source>
</evidence>
<keyword evidence="1" id="KW-0812">Transmembrane</keyword>
<keyword evidence="1" id="KW-1133">Transmembrane helix</keyword>
<dbReference type="OrthoDB" id="5483179at2"/>
<protein>
    <submittedName>
        <fullName evidence="3">PEGA domain-containing protein</fullName>
    </submittedName>
</protein>
<dbReference type="InterPro" id="IPR013784">
    <property type="entry name" value="Carb-bd-like_fold"/>
</dbReference>
<dbReference type="EMBL" id="QXIY01000004">
    <property type="protein sequence ID" value="RIE17423.1"/>
    <property type="molecule type" value="Genomic_DNA"/>
</dbReference>
<gene>
    <name evidence="3" type="ORF">SMC1_01610</name>
</gene>
<feature type="domain" description="PEGA" evidence="2">
    <location>
        <begin position="73"/>
        <end position="137"/>
    </location>
</feature>
<dbReference type="GO" id="GO:0030246">
    <property type="term" value="F:carbohydrate binding"/>
    <property type="evidence" value="ECO:0007669"/>
    <property type="project" value="InterPro"/>
</dbReference>
<keyword evidence="4" id="KW-1185">Reference proteome</keyword>
<comment type="caution">
    <text evidence="3">The sequence shown here is derived from an EMBL/GenBank/DDBJ whole genome shotgun (WGS) entry which is preliminary data.</text>
</comment>
<feature type="domain" description="PEGA" evidence="2">
    <location>
        <begin position="282"/>
        <end position="350"/>
    </location>
</feature>
<evidence type="ECO:0000259" key="2">
    <source>
        <dbReference type="Pfam" id="PF08308"/>
    </source>
</evidence>
<dbReference type="AlphaFoldDB" id="A0A398DTF8"/>
<reference evidence="3 4" key="1">
    <citation type="submission" date="2018-09" db="EMBL/GenBank/DDBJ databases">
        <title>Discovery and Ecogenomic Context for Candidatus Cryosericales, a Global Caldiserica Order Active in Thawing Permafrost.</title>
        <authorList>
            <person name="Martinez M.A."/>
            <person name="Woodcroft B.J."/>
            <person name="Ignacio Espinoza J.C."/>
            <person name="Zayed A."/>
            <person name="Singleton C.M."/>
            <person name="Boyd J."/>
            <person name="Li Y.-F."/>
            <person name="Purvine S."/>
            <person name="Maughan H."/>
            <person name="Hodgkins S.B."/>
            <person name="Anderson D."/>
            <person name="Sederholm M."/>
            <person name="Temperton B."/>
            <person name="Saleska S.R."/>
            <person name="Tyson G.W."/>
            <person name="Rich V.I."/>
        </authorList>
    </citation>
    <scope>NUCLEOTIDE SEQUENCE [LARGE SCALE GENOMIC DNA]</scope>
    <source>
        <strain evidence="3 4">SMC1</strain>
    </source>
</reference>
<evidence type="ECO:0000256" key="1">
    <source>
        <dbReference type="SAM" id="Phobius"/>
    </source>
</evidence>
<sequence>MNMSERHSHEPDRIDELLGSLHESRTAQAPAGASVLPPAPQRPRRSRIWIVFVLVAAVAAAVVFLLLQGRAASLNIRSFPSGATVFLDEQQVGTTPLVLPHVTPGTHAIQIRVSGWDVWNGTTTAVRGSTTQVIANMTHAAYSLVVTSTPRGARVALDGATKGVTPLTLIDLKPRNYALVVSLKGYAAISRTVDLSDATQSTQDFSLVQAFGKLSVVSDPTGAQVIIDGKSHGVTPLKIDSLPVGDYALTLKLDGGTDITDTLSVKEGIVLTKRYKFDLTLGGLAVSTDPAGASITIDGQATSHITPFTFSTLKEGTHVVELELPGYLPWSDEVSMPKGQTTRLSIALTKLY</sequence>
<dbReference type="InterPro" id="IPR013229">
    <property type="entry name" value="PEGA"/>
</dbReference>
<dbReference type="SUPFAM" id="SSF49452">
    <property type="entry name" value="Starch-binding domain-like"/>
    <property type="match status" value="1"/>
</dbReference>
<feature type="domain" description="PEGA" evidence="2">
    <location>
        <begin position="212"/>
        <end position="276"/>
    </location>
</feature>
<dbReference type="PANTHER" id="PTHR36194">
    <property type="entry name" value="S-LAYER-LIKE PROTEIN"/>
    <property type="match status" value="1"/>
</dbReference>
<name>A0A398DTF8_9BACT</name>
<dbReference type="PANTHER" id="PTHR36194:SF1">
    <property type="entry name" value="S-LAYER-LIKE PROTEIN"/>
    <property type="match status" value="1"/>
</dbReference>
<feature type="transmembrane region" description="Helical" evidence="1">
    <location>
        <begin position="48"/>
        <end position="67"/>
    </location>
</feature>
<organism evidence="3 4">
    <name type="scientific">Candidatus Cryosericum septentrionale</name>
    <dbReference type="NCBI Taxonomy" id="2290913"/>
    <lineage>
        <taxon>Bacteria</taxon>
        <taxon>Pseudomonadati</taxon>
        <taxon>Caldisericota/Cryosericota group</taxon>
        <taxon>Candidatus Cryosericota</taxon>
        <taxon>Candidatus Cryosericia</taxon>
        <taxon>Candidatus Cryosericales</taxon>
        <taxon>Candidatus Cryosericaceae</taxon>
        <taxon>Candidatus Cryosericum</taxon>
    </lineage>
</organism>